<keyword evidence="7" id="KW-1185">Reference proteome</keyword>
<gene>
    <name evidence="6" type="ORF">GJW-30_1_04237</name>
</gene>
<dbReference type="InterPro" id="IPR024185">
    <property type="entry name" value="FTHF_cligase-like_sf"/>
</dbReference>
<evidence type="ECO:0000256" key="1">
    <source>
        <dbReference type="ARBA" id="ARBA00010638"/>
    </source>
</evidence>
<organism evidence="6 7">
    <name type="scientific">Variibacter gotjawalensis</name>
    <dbReference type="NCBI Taxonomy" id="1333996"/>
    <lineage>
        <taxon>Bacteria</taxon>
        <taxon>Pseudomonadati</taxon>
        <taxon>Pseudomonadota</taxon>
        <taxon>Alphaproteobacteria</taxon>
        <taxon>Hyphomicrobiales</taxon>
        <taxon>Nitrobacteraceae</taxon>
        <taxon>Variibacter</taxon>
    </lineage>
</organism>
<reference evidence="6 7" key="1">
    <citation type="submission" date="2015-08" db="EMBL/GenBank/DDBJ databases">
        <title>Investigation of the bacterial diversity of lava forest soil.</title>
        <authorList>
            <person name="Lee J.S."/>
        </authorList>
    </citation>
    <scope>NUCLEOTIDE SEQUENCE [LARGE SCALE GENOMIC DNA]</scope>
    <source>
        <strain evidence="6 7">GJW-30</strain>
    </source>
</reference>
<dbReference type="SUPFAM" id="SSF100950">
    <property type="entry name" value="NagB/RpiA/CoA transferase-like"/>
    <property type="match status" value="1"/>
</dbReference>
<dbReference type="PIRSF" id="PIRSF006806">
    <property type="entry name" value="FTHF_cligase"/>
    <property type="match status" value="1"/>
</dbReference>
<evidence type="ECO:0000256" key="2">
    <source>
        <dbReference type="ARBA" id="ARBA00022741"/>
    </source>
</evidence>
<keyword evidence="5" id="KW-0479">Metal-binding</keyword>
<feature type="binding site" evidence="4">
    <location>
        <position position="60"/>
    </location>
    <ligand>
        <name>substrate</name>
    </ligand>
</feature>
<comment type="cofactor">
    <cofactor evidence="5">
        <name>Mg(2+)</name>
        <dbReference type="ChEBI" id="CHEBI:18420"/>
    </cofactor>
</comment>
<evidence type="ECO:0000313" key="6">
    <source>
        <dbReference type="EMBL" id="BAT61677.1"/>
    </source>
</evidence>
<dbReference type="Pfam" id="PF01812">
    <property type="entry name" value="5-FTHF_cyc-lig"/>
    <property type="match status" value="1"/>
</dbReference>
<dbReference type="GO" id="GO:0046872">
    <property type="term" value="F:metal ion binding"/>
    <property type="evidence" value="ECO:0007669"/>
    <property type="project" value="UniProtKB-KW"/>
</dbReference>
<dbReference type="PANTHER" id="PTHR23407">
    <property type="entry name" value="ATPASE INHIBITOR/5-FORMYLTETRAHYDROFOLATE CYCLO-LIGASE"/>
    <property type="match status" value="1"/>
</dbReference>
<dbReference type="Proteomes" id="UP000236884">
    <property type="component" value="Chromosome"/>
</dbReference>
<dbReference type="GO" id="GO:0005524">
    <property type="term" value="F:ATP binding"/>
    <property type="evidence" value="ECO:0007669"/>
    <property type="project" value="UniProtKB-KW"/>
</dbReference>
<comment type="catalytic activity">
    <reaction evidence="5">
        <text>(6S)-5-formyl-5,6,7,8-tetrahydrofolate + ATP = (6R)-5,10-methenyltetrahydrofolate + ADP + phosphate</text>
        <dbReference type="Rhea" id="RHEA:10488"/>
        <dbReference type="ChEBI" id="CHEBI:30616"/>
        <dbReference type="ChEBI" id="CHEBI:43474"/>
        <dbReference type="ChEBI" id="CHEBI:57455"/>
        <dbReference type="ChEBI" id="CHEBI:57457"/>
        <dbReference type="ChEBI" id="CHEBI:456216"/>
        <dbReference type="EC" id="6.3.3.2"/>
    </reaction>
</comment>
<accession>A0A0S3Q0H3</accession>
<dbReference type="EC" id="6.3.3.2" evidence="5"/>
<evidence type="ECO:0000256" key="4">
    <source>
        <dbReference type="PIRSR" id="PIRSR006806-1"/>
    </source>
</evidence>
<comment type="similarity">
    <text evidence="1 5">Belongs to the 5-formyltetrahydrofolate cyclo-ligase family.</text>
</comment>
<dbReference type="PANTHER" id="PTHR23407:SF1">
    <property type="entry name" value="5-FORMYLTETRAHYDROFOLATE CYCLO-LIGASE"/>
    <property type="match status" value="1"/>
</dbReference>
<protein>
    <recommendedName>
        <fullName evidence="5">5-formyltetrahydrofolate cyclo-ligase</fullName>
        <ecNumber evidence="5">6.3.3.2</ecNumber>
    </recommendedName>
</protein>
<dbReference type="GO" id="GO:0035999">
    <property type="term" value="P:tetrahydrofolate interconversion"/>
    <property type="evidence" value="ECO:0007669"/>
    <property type="project" value="TreeGrafter"/>
</dbReference>
<dbReference type="KEGG" id="vgo:GJW-30_1_04237"/>
<dbReference type="InterPro" id="IPR037171">
    <property type="entry name" value="NagB/RpiA_transferase-like"/>
</dbReference>
<keyword evidence="6" id="KW-0436">Ligase</keyword>
<feature type="binding site" evidence="4">
    <location>
        <position position="55"/>
    </location>
    <ligand>
        <name>substrate</name>
    </ligand>
</feature>
<dbReference type="Gene3D" id="3.40.50.10420">
    <property type="entry name" value="NagB/RpiA/CoA transferase-like"/>
    <property type="match status" value="1"/>
</dbReference>
<dbReference type="EMBL" id="AP014946">
    <property type="protein sequence ID" value="BAT61677.1"/>
    <property type="molecule type" value="Genomic_DNA"/>
</dbReference>
<proteinExistence type="inferred from homology"/>
<name>A0A0S3Q0H3_9BRAD</name>
<evidence type="ECO:0000313" key="7">
    <source>
        <dbReference type="Proteomes" id="UP000236884"/>
    </source>
</evidence>
<dbReference type="NCBIfam" id="TIGR02727">
    <property type="entry name" value="MTHFS_bact"/>
    <property type="match status" value="1"/>
</dbReference>
<dbReference type="AlphaFoldDB" id="A0A0S3Q0H3"/>
<dbReference type="InterPro" id="IPR002698">
    <property type="entry name" value="FTHF_cligase"/>
</dbReference>
<sequence length="195" mass="21611">MVTPARPAAVKVVVRTEALMRRDALSGEDRARAAEVIAARGFPLSVGGQRVSGFMPIRTEINPLPLMRRGAEEGASLALPIIRGRGQPLDMHEWSLDAPLEKRQWGIREPAFDSKVVYPDIVLTPLAAFDRRGYRIGYGAGYFDMTLNELRARKSVIAIGLAFACQEVETVPIEPHDARLDFVLTERDVIDCREA</sequence>
<keyword evidence="5" id="KW-0460">Magnesium</keyword>
<keyword evidence="3 4" id="KW-0067">ATP-binding</keyword>
<dbReference type="GO" id="GO:0030272">
    <property type="term" value="F:5-formyltetrahydrofolate cyclo-ligase activity"/>
    <property type="evidence" value="ECO:0007669"/>
    <property type="project" value="UniProtKB-EC"/>
</dbReference>
<evidence type="ECO:0000256" key="3">
    <source>
        <dbReference type="ARBA" id="ARBA00022840"/>
    </source>
</evidence>
<keyword evidence="2 4" id="KW-0547">Nucleotide-binding</keyword>
<feature type="binding site" evidence="4">
    <location>
        <begin position="11"/>
        <end position="15"/>
    </location>
    <ligand>
        <name>ATP</name>
        <dbReference type="ChEBI" id="CHEBI:30616"/>
    </ligand>
</feature>
<dbReference type="GO" id="GO:0009396">
    <property type="term" value="P:folic acid-containing compound biosynthetic process"/>
    <property type="evidence" value="ECO:0007669"/>
    <property type="project" value="TreeGrafter"/>
</dbReference>
<evidence type="ECO:0000256" key="5">
    <source>
        <dbReference type="RuleBase" id="RU361279"/>
    </source>
</evidence>